<dbReference type="PANTHER" id="PTHR46586:SF3">
    <property type="entry name" value="ANKYRIN REPEAT-CONTAINING PROTEIN"/>
    <property type="match status" value="1"/>
</dbReference>
<organism evidence="1 2">
    <name type="scientific">Phytophthora megakarya</name>
    <dbReference type="NCBI Taxonomy" id="4795"/>
    <lineage>
        <taxon>Eukaryota</taxon>
        <taxon>Sar</taxon>
        <taxon>Stramenopiles</taxon>
        <taxon>Oomycota</taxon>
        <taxon>Peronosporomycetes</taxon>
        <taxon>Peronosporales</taxon>
        <taxon>Peronosporaceae</taxon>
        <taxon>Phytophthora</taxon>
    </lineage>
</organism>
<dbReference type="InterPro" id="IPR002110">
    <property type="entry name" value="Ankyrin_rpt"/>
</dbReference>
<evidence type="ECO:0000313" key="2">
    <source>
        <dbReference type="Proteomes" id="UP000198211"/>
    </source>
</evidence>
<dbReference type="Gene3D" id="1.25.40.20">
    <property type="entry name" value="Ankyrin repeat-containing domain"/>
    <property type="match status" value="1"/>
</dbReference>
<dbReference type="SUPFAM" id="SSF140860">
    <property type="entry name" value="Pseudo ankyrin repeat-like"/>
    <property type="match status" value="1"/>
</dbReference>
<protein>
    <submittedName>
        <fullName evidence="1">Uncharacterized protein</fullName>
    </submittedName>
</protein>
<reference evidence="2" key="1">
    <citation type="submission" date="2017-03" db="EMBL/GenBank/DDBJ databases">
        <title>Phytopthora megakarya and P. palmivora, two closely related causual agents of cacao black pod achieved similar genome size and gene model numbers by different mechanisms.</title>
        <authorList>
            <person name="Ali S."/>
            <person name="Shao J."/>
            <person name="Larry D.J."/>
            <person name="Kronmiller B."/>
            <person name="Shen D."/>
            <person name="Strem M.D."/>
            <person name="Melnick R.L."/>
            <person name="Guiltinan M.J."/>
            <person name="Tyler B.M."/>
            <person name="Meinhardt L.W."/>
            <person name="Bailey B.A."/>
        </authorList>
    </citation>
    <scope>NUCLEOTIDE SEQUENCE [LARGE SCALE GENOMIC DNA]</scope>
    <source>
        <strain evidence="2">zdho120</strain>
    </source>
</reference>
<dbReference type="STRING" id="4795.A0A225UWX0"/>
<name>A0A225UWX0_9STRA</name>
<proteinExistence type="predicted"/>
<dbReference type="EMBL" id="NBNE01010584">
    <property type="protein sequence ID" value="OWY97328.1"/>
    <property type="molecule type" value="Genomic_DNA"/>
</dbReference>
<dbReference type="Pfam" id="PF12796">
    <property type="entry name" value="Ank_2"/>
    <property type="match status" value="1"/>
</dbReference>
<gene>
    <name evidence="1" type="ORF">PHMEG_00032171</name>
</gene>
<evidence type="ECO:0000313" key="1">
    <source>
        <dbReference type="EMBL" id="OWY97328.1"/>
    </source>
</evidence>
<dbReference type="PANTHER" id="PTHR46586">
    <property type="entry name" value="ANKYRIN REPEAT-CONTAINING PROTEIN"/>
    <property type="match status" value="1"/>
</dbReference>
<feature type="non-terminal residue" evidence="1">
    <location>
        <position position="1"/>
    </location>
</feature>
<keyword evidence="2" id="KW-1185">Reference proteome</keyword>
<dbReference type="AlphaFoldDB" id="A0A225UWX0"/>
<sequence>DIVKWLYENTESRRNDEGTMTAAVGSGKIELVEWLQEKFDQGSYEGVQEAVAKGHFEMVKWMYENESYDDEIGAGTLLKAAENGHLDIVKWIVENDEEYCAKDSGDNEDDGFVFGMVYPVTSLGGEASPSILLQLMDIQKSPSICTNILLDRTMRKKQNERSGVNIGH</sequence>
<accession>A0A225UWX0</accession>
<dbReference type="OrthoDB" id="129135at2759"/>
<dbReference type="InterPro" id="IPR052050">
    <property type="entry name" value="SecEffector_AnkRepeat"/>
</dbReference>
<dbReference type="Proteomes" id="UP000198211">
    <property type="component" value="Unassembled WGS sequence"/>
</dbReference>
<dbReference type="InterPro" id="IPR036770">
    <property type="entry name" value="Ankyrin_rpt-contain_sf"/>
</dbReference>
<comment type="caution">
    <text evidence="1">The sequence shown here is derived from an EMBL/GenBank/DDBJ whole genome shotgun (WGS) entry which is preliminary data.</text>
</comment>